<gene>
    <name evidence="1" type="ORF">ACFSQ3_07235</name>
</gene>
<reference evidence="2" key="1">
    <citation type="journal article" date="2019" name="Int. J. Syst. Evol. Microbiol.">
        <title>The Global Catalogue of Microorganisms (GCM) 10K type strain sequencing project: providing services to taxonomists for standard genome sequencing and annotation.</title>
        <authorList>
            <consortium name="The Broad Institute Genomics Platform"/>
            <consortium name="The Broad Institute Genome Sequencing Center for Infectious Disease"/>
            <person name="Wu L."/>
            <person name="Ma J."/>
        </authorList>
    </citation>
    <scope>NUCLEOTIDE SEQUENCE [LARGE SCALE GENOMIC DNA]</scope>
    <source>
        <strain evidence="2">KCTC 42248</strain>
    </source>
</reference>
<keyword evidence="2" id="KW-1185">Reference proteome</keyword>
<organism evidence="1 2">
    <name type="scientific">Sphingobacterium corticis</name>
    <dbReference type="NCBI Taxonomy" id="1812823"/>
    <lineage>
        <taxon>Bacteria</taxon>
        <taxon>Pseudomonadati</taxon>
        <taxon>Bacteroidota</taxon>
        <taxon>Sphingobacteriia</taxon>
        <taxon>Sphingobacteriales</taxon>
        <taxon>Sphingobacteriaceae</taxon>
        <taxon>Sphingobacterium</taxon>
    </lineage>
</organism>
<comment type="caution">
    <text evidence="1">The sequence shown here is derived from an EMBL/GenBank/DDBJ whole genome shotgun (WGS) entry which is preliminary data.</text>
</comment>
<dbReference type="EMBL" id="JBHUMA010000006">
    <property type="protein sequence ID" value="MFD2598741.1"/>
    <property type="molecule type" value="Genomic_DNA"/>
</dbReference>
<sequence length="133" mass="15165">MSCQKDAQSEYAMEPTEAHLFGRWKLVKTTTSDGAKILEVNTESENYIISFDTTGKVKSSDFPCEGTYDVYFDKVEDVGNHNLVVQFSNCQPSYNRWYSISGSANAILIDDNTLVINSYWCDEGCARTYRRLR</sequence>
<proteinExistence type="predicted"/>
<dbReference type="Proteomes" id="UP001597393">
    <property type="component" value="Unassembled WGS sequence"/>
</dbReference>
<accession>A0ABW5NI13</accession>
<evidence type="ECO:0008006" key="3">
    <source>
        <dbReference type="Google" id="ProtNLM"/>
    </source>
</evidence>
<dbReference type="RefSeq" id="WP_380868870.1">
    <property type="nucleotide sequence ID" value="NZ_JBHUMA010000006.1"/>
</dbReference>
<evidence type="ECO:0000313" key="2">
    <source>
        <dbReference type="Proteomes" id="UP001597393"/>
    </source>
</evidence>
<name>A0ABW5NI13_9SPHI</name>
<evidence type="ECO:0000313" key="1">
    <source>
        <dbReference type="EMBL" id="MFD2598741.1"/>
    </source>
</evidence>
<protein>
    <recommendedName>
        <fullName evidence="3">Lipocalin-like domain-containing protein</fullName>
    </recommendedName>
</protein>